<dbReference type="SMR" id="A0A1S3YM73"/>
<evidence type="ECO:0000313" key="9">
    <source>
        <dbReference type="RefSeq" id="XP_016453386.1"/>
    </source>
</evidence>
<dbReference type="GO" id="GO:0004519">
    <property type="term" value="F:endonuclease activity"/>
    <property type="evidence" value="ECO:0007669"/>
    <property type="project" value="UniProtKB-KW"/>
</dbReference>
<dbReference type="CDD" id="cd00303">
    <property type="entry name" value="retropepsin_like"/>
    <property type="match status" value="1"/>
</dbReference>
<dbReference type="Gene3D" id="3.30.70.270">
    <property type="match status" value="1"/>
</dbReference>
<dbReference type="OrthoDB" id="1719340at2759"/>
<evidence type="ECO:0000256" key="7">
    <source>
        <dbReference type="ARBA" id="ARBA00022918"/>
    </source>
</evidence>
<dbReference type="InterPro" id="IPR043502">
    <property type="entry name" value="DNA/RNA_pol_sf"/>
</dbReference>
<dbReference type="SUPFAM" id="SSF56672">
    <property type="entry name" value="DNA/RNA polymerases"/>
    <property type="match status" value="1"/>
</dbReference>
<dbReference type="SUPFAM" id="SSF50630">
    <property type="entry name" value="Acid proteases"/>
    <property type="match status" value="1"/>
</dbReference>
<dbReference type="Gene3D" id="3.10.10.10">
    <property type="entry name" value="HIV Type 1 Reverse Transcriptase, subunit A, domain 1"/>
    <property type="match status" value="1"/>
</dbReference>
<dbReference type="GO" id="GO:0006508">
    <property type="term" value="P:proteolysis"/>
    <property type="evidence" value="ECO:0007669"/>
    <property type="project" value="UniProtKB-KW"/>
</dbReference>
<evidence type="ECO:0000259" key="8">
    <source>
        <dbReference type="PROSITE" id="PS50878"/>
    </source>
</evidence>
<evidence type="ECO:0000256" key="3">
    <source>
        <dbReference type="ARBA" id="ARBA00022695"/>
    </source>
</evidence>
<keyword evidence="3" id="KW-0548">Nucleotidyltransferase</keyword>
<keyword evidence="6" id="KW-0378">Hydrolase</keyword>
<dbReference type="AlphaFoldDB" id="A0A1S3YM73"/>
<dbReference type="PROSITE" id="PS00141">
    <property type="entry name" value="ASP_PROTEASE"/>
    <property type="match status" value="1"/>
</dbReference>
<evidence type="ECO:0000256" key="1">
    <source>
        <dbReference type="ARBA" id="ARBA00022670"/>
    </source>
</evidence>
<dbReference type="STRING" id="4097.A0A1S3YM73"/>
<keyword evidence="4" id="KW-0540">Nuclease</keyword>
<evidence type="ECO:0000256" key="4">
    <source>
        <dbReference type="ARBA" id="ARBA00022722"/>
    </source>
</evidence>
<dbReference type="GO" id="GO:0004190">
    <property type="term" value="F:aspartic-type endopeptidase activity"/>
    <property type="evidence" value="ECO:0007669"/>
    <property type="project" value="InterPro"/>
</dbReference>
<dbReference type="InterPro" id="IPR043128">
    <property type="entry name" value="Rev_trsase/Diguanyl_cyclase"/>
</dbReference>
<feature type="domain" description="Reverse transcriptase" evidence="8">
    <location>
        <begin position="270"/>
        <end position="416"/>
    </location>
</feature>
<dbReference type="PANTHER" id="PTHR24559:SF450">
    <property type="entry name" value="RNA-DIRECTED DNA POLYMERASE HOMOLOG"/>
    <property type="match status" value="1"/>
</dbReference>
<dbReference type="Pfam" id="PF08284">
    <property type="entry name" value="RVP_2"/>
    <property type="match status" value="1"/>
</dbReference>
<dbReference type="PaxDb" id="4097-A0A1S3YM73"/>
<dbReference type="OMA" id="RTTSHIF"/>
<dbReference type="KEGG" id="nta:107777771"/>
<dbReference type="PROSITE" id="PS50878">
    <property type="entry name" value="RT_POL"/>
    <property type="match status" value="1"/>
</dbReference>
<dbReference type="RefSeq" id="XP_016453386.1">
    <property type="nucleotide sequence ID" value="XM_016597900.1"/>
</dbReference>
<protein>
    <recommendedName>
        <fullName evidence="8">Reverse transcriptase domain-containing protein</fullName>
    </recommendedName>
</protein>
<organism evidence="9">
    <name type="scientific">Nicotiana tabacum</name>
    <name type="common">Common tobacco</name>
    <dbReference type="NCBI Taxonomy" id="4097"/>
    <lineage>
        <taxon>Eukaryota</taxon>
        <taxon>Viridiplantae</taxon>
        <taxon>Streptophyta</taxon>
        <taxon>Embryophyta</taxon>
        <taxon>Tracheophyta</taxon>
        <taxon>Spermatophyta</taxon>
        <taxon>Magnoliopsida</taxon>
        <taxon>eudicotyledons</taxon>
        <taxon>Gunneridae</taxon>
        <taxon>Pentapetalae</taxon>
        <taxon>asterids</taxon>
        <taxon>lamiids</taxon>
        <taxon>Solanales</taxon>
        <taxon>Solanaceae</taxon>
        <taxon>Nicotianoideae</taxon>
        <taxon>Nicotianeae</taxon>
        <taxon>Nicotiana</taxon>
    </lineage>
</organism>
<proteinExistence type="predicted"/>
<accession>A0A1S3YM73</accession>
<dbReference type="InterPro" id="IPR053134">
    <property type="entry name" value="RNA-dir_DNA_polymerase"/>
</dbReference>
<evidence type="ECO:0000256" key="6">
    <source>
        <dbReference type="ARBA" id="ARBA00022801"/>
    </source>
</evidence>
<gene>
    <name evidence="9" type="primary">LOC107777771</name>
</gene>
<sequence length="416" mass="47807">MDIEEFVDAHEEVLELKIIEVEDTDQAEVTLNMILGRSKTPSTIKIMGWIKGQQVVGLIDSGSTNSFIDPQVAKTSSIFVEELGRPMRVKVANGQYLLCKKKCHNLGWKMQDREFKFNFGILKVGGCDMVLGMDWVDTVSPIILHTHSLSITFLHNKEWVTLWSCPNDGKVSNVETKVISKLMNKGQWNFMAQVFLMGCSRDGKEAIPPPVEKLLGRYNELFQEPKELPPSRECDHAIELVPGAKPINLRPYRYSFDQKNAIEEIVAEMFKAQTITKSVSPFASQVLLVKKKDSNWRMCVDYRKLNDITVKNKYLIPVMEDLLDELHGARFYSKLDLRSGYHQICMKKGDEYKTAFRTHHGLWEFRVMPFGLTNAPATFQALMHQIFGPFLRQFVLVFFDDILVYSASLQEYLKYL</sequence>
<dbReference type="InterPro" id="IPR000477">
    <property type="entry name" value="RT_dom"/>
</dbReference>
<dbReference type="CDD" id="cd01647">
    <property type="entry name" value="RT_LTR"/>
    <property type="match status" value="1"/>
</dbReference>
<dbReference type="PANTHER" id="PTHR24559">
    <property type="entry name" value="TRANSPOSON TY3-I GAG-POL POLYPROTEIN"/>
    <property type="match status" value="1"/>
</dbReference>
<keyword evidence="7" id="KW-0695">RNA-directed DNA polymerase</keyword>
<reference evidence="9" key="1">
    <citation type="submission" date="2025-08" db="UniProtKB">
        <authorList>
            <consortium name="RefSeq"/>
        </authorList>
    </citation>
    <scope>IDENTIFICATION</scope>
</reference>
<dbReference type="Gene3D" id="2.40.70.10">
    <property type="entry name" value="Acid Proteases"/>
    <property type="match status" value="1"/>
</dbReference>
<dbReference type="GO" id="GO:0003964">
    <property type="term" value="F:RNA-directed DNA polymerase activity"/>
    <property type="evidence" value="ECO:0007669"/>
    <property type="project" value="UniProtKB-KW"/>
</dbReference>
<keyword evidence="1" id="KW-0645">Protease</keyword>
<keyword evidence="5" id="KW-0255">Endonuclease</keyword>
<dbReference type="FunFam" id="3.10.10.10:FF:000007">
    <property type="entry name" value="Retrovirus-related Pol polyprotein from transposon 17.6-like Protein"/>
    <property type="match status" value="1"/>
</dbReference>
<evidence type="ECO:0000256" key="2">
    <source>
        <dbReference type="ARBA" id="ARBA00022679"/>
    </source>
</evidence>
<dbReference type="InterPro" id="IPR001969">
    <property type="entry name" value="Aspartic_peptidase_AS"/>
</dbReference>
<keyword evidence="2" id="KW-0808">Transferase</keyword>
<dbReference type="Pfam" id="PF00078">
    <property type="entry name" value="RVT_1"/>
    <property type="match status" value="1"/>
</dbReference>
<dbReference type="InterPro" id="IPR021109">
    <property type="entry name" value="Peptidase_aspartic_dom_sf"/>
</dbReference>
<evidence type="ECO:0000256" key="5">
    <source>
        <dbReference type="ARBA" id="ARBA00022759"/>
    </source>
</evidence>
<name>A0A1S3YM73_TOBAC</name>